<accession>A0A1H9KJD7</accession>
<evidence type="ECO:0000313" key="2">
    <source>
        <dbReference type="EMBL" id="SEQ98973.1"/>
    </source>
</evidence>
<protein>
    <submittedName>
        <fullName evidence="2">Uncharacterized protein</fullName>
    </submittedName>
</protein>
<dbReference type="EMBL" id="FOGI01000001">
    <property type="protein sequence ID" value="SEQ98973.1"/>
    <property type="molecule type" value="Genomic_DNA"/>
</dbReference>
<name>A0A1H9KJD7_9PSEU</name>
<reference evidence="3" key="1">
    <citation type="submission" date="2016-10" db="EMBL/GenBank/DDBJ databases">
        <authorList>
            <person name="Varghese N."/>
            <person name="Submissions S."/>
        </authorList>
    </citation>
    <scope>NUCLEOTIDE SEQUENCE [LARGE SCALE GENOMIC DNA]</scope>
    <source>
        <strain evidence="3">DSM 44260</strain>
    </source>
</reference>
<keyword evidence="3" id="KW-1185">Reference proteome</keyword>
<keyword evidence="1" id="KW-1133">Transmembrane helix</keyword>
<proteinExistence type="predicted"/>
<organism evidence="2 3">
    <name type="scientific">Actinokineospora terrae</name>
    <dbReference type="NCBI Taxonomy" id="155974"/>
    <lineage>
        <taxon>Bacteria</taxon>
        <taxon>Bacillati</taxon>
        <taxon>Actinomycetota</taxon>
        <taxon>Actinomycetes</taxon>
        <taxon>Pseudonocardiales</taxon>
        <taxon>Pseudonocardiaceae</taxon>
        <taxon>Actinokineospora</taxon>
    </lineage>
</organism>
<keyword evidence="1" id="KW-0472">Membrane</keyword>
<evidence type="ECO:0000256" key="1">
    <source>
        <dbReference type="SAM" id="Phobius"/>
    </source>
</evidence>
<dbReference type="AlphaFoldDB" id="A0A1H9KJD7"/>
<sequence length="122" mass="12732">MDRSIARWVLLSALLLGVVGMHHLTDHPTSTGHPGSHATHTTEPAALTVDTEVPNEPVPAHDLLHLCLAVLGAALGLGMLWLVLGTAVTTAPARRSSGIVVALAPRAPPPGRLLLTLCVSRR</sequence>
<gene>
    <name evidence="2" type="ORF">SAMN04487818_101199</name>
</gene>
<feature type="transmembrane region" description="Helical" evidence="1">
    <location>
        <begin position="62"/>
        <end position="84"/>
    </location>
</feature>
<dbReference type="STRING" id="155974.SAMN04487818_101199"/>
<dbReference type="RefSeq" id="WP_092774470.1">
    <property type="nucleotide sequence ID" value="NZ_FOGI01000001.1"/>
</dbReference>
<evidence type="ECO:0000313" key="3">
    <source>
        <dbReference type="Proteomes" id="UP000199051"/>
    </source>
</evidence>
<keyword evidence="1" id="KW-0812">Transmembrane</keyword>
<dbReference type="Proteomes" id="UP000199051">
    <property type="component" value="Unassembled WGS sequence"/>
</dbReference>